<feature type="transmembrane region" description="Helical" evidence="7">
    <location>
        <begin position="63"/>
        <end position="83"/>
    </location>
</feature>
<dbReference type="SUPFAM" id="SSF161098">
    <property type="entry name" value="MetI-like"/>
    <property type="match status" value="1"/>
</dbReference>
<dbReference type="OrthoDB" id="3521657at2"/>
<evidence type="ECO:0000256" key="7">
    <source>
        <dbReference type="RuleBase" id="RU363032"/>
    </source>
</evidence>
<feature type="transmembrane region" description="Helical" evidence="7">
    <location>
        <begin position="225"/>
        <end position="250"/>
    </location>
</feature>
<evidence type="ECO:0000256" key="1">
    <source>
        <dbReference type="ARBA" id="ARBA00004651"/>
    </source>
</evidence>
<accession>A0A2T0Q725</accession>
<keyword evidence="6 7" id="KW-0472">Membrane</keyword>
<dbReference type="GO" id="GO:0005886">
    <property type="term" value="C:plasma membrane"/>
    <property type="evidence" value="ECO:0007669"/>
    <property type="project" value="UniProtKB-SubCell"/>
</dbReference>
<feature type="transmembrane region" description="Helical" evidence="7">
    <location>
        <begin position="183"/>
        <end position="205"/>
    </location>
</feature>
<protein>
    <submittedName>
        <fullName evidence="9">Carbohydrate ABC transporter membrane protein 2 (CUT1 family)</fullName>
    </submittedName>
</protein>
<dbReference type="InterPro" id="IPR035906">
    <property type="entry name" value="MetI-like_sf"/>
</dbReference>
<organism evidence="9 10">
    <name type="scientific">Allonocardiopsis opalescens</name>
    <dbReference type="NCBI Taxonomy" id="1144618"/>
    <lineage>
        <taxon>Bacteria</taxon>
        <taxon>Bacillati</taxon>
        <taxon>Actinomycetota</taxon>
        <taxon>Actinomycetes</taxon>
        <taxon>Streptosporangiales</taxon>
        <taxon>Allonocardiopsis</taxon>
    </lineage>
</organism>
<feature type="transmembrane region" description="Helical" evidence="7">
    <location>
        <begin position="127"/>
        <end position="146"/>
    </location>
</feature>
<evidence type="ECO:0000313" key="9">
    <source>
        <dbReference type="EMBL" id="PRX99635.1"/>
    </source>
</evidence>
<name>A0A2T0Q725_9ACTN</name>
<evidence type="ECO:0000256" key="2">
    <source>
        <dbReference type="ARBA" id="ARBA00022448"/>
    </source>
</evidence>
<proteinExistence type="inferred from homology"/>
<reference evidence="9 10" key="1">
    <citation type="submission" date="2018-03" db="EMBL/GenBank/DDBJ databases">
        <title>Genomic Encyclopedia of Archaeal and Bacterial Type Strains, Phase II (KMG-II): from individual species to whole genera.</title>
        <authorList>
            <person name="Goeker M."/>
        </authorList>
    </citation>
    <scope>NUCLEOTIDE SEQUENCE [LARGE SCALE GENOMIC DNA]</scope>
    <source>
        <strain evidence="9 10">DSM 45601</strain>
    </source>
</reference>
<evidence type="ECO:0000256" key="5">
    <source>
        <dbReference type="ARBA" id="ARBA00022989"/>
    </source>
</evidence>
<dbReference type="PROSITE" id="PS50928">
    <property type="entry name" value="ABC_TM1"/>
    <property type="match status" value="1"/>
</dbReference>
<dbReference type="CDD" id="cd06261">
    <property type="entry name" value="TM_PBP2"/>
    <property type="match status" value="1"/>
</dbReference>
<dbReference type="RefSeq" id="WP_106244372.1">
    <property type="nucleotide sequence ID" value="NZ_PVZC01000003.1"/>
</dbReference>
<evidence type="ECO:0000256" key="3">
    <source>
        <dbReference type="ARBA" id="ARBA00022475"/>
    </source>
</evidence>
<dbReference type="AlphaFoldDB" id="A0A2T0Q725"/>
<keyword evidence="2 7" id="KW-0813">Transport</keyword>
<dbReference type="PANTHER" id="PTHR43744">
    <property type="entry name" value="ABC TRANSPORTER PERMEASE PROTEIN MG189-RELATED-RELATED"/>
    <property type="match status" value="1"/>
</dbReference>
<comment type="caution">
    <text evidence="9">The sequence shown here is derived from an EMBL/GenBank/DDBJ whole genome shotgun (WGS) entry which is preliminary data.</text>
</comment>
<keyword evidence="3" id="KW-1003">Cell membrane</keyword>
<keyword evidence="4 7" id="KW-0812">Transmembrane</keyword>
<dbReference type="PANTHER" id="PTHR43744:SF12">
    <property type="entry name" value="ABC TRANSPORTER PERMEASE PROTEIN MG189-RELATED"/>
    <property type="match status" value="1"/>
</dbReference>
<evidence type="ECO:0000256" key="6">
    <source>
        <dbReference type="ARBA" id="ARBA00023136"/>
    </source>
</evidence>
<dbReference type="InterPro" id="IPR000515">
    <property type="entry name" value="MetI-like"/>
</dbReference>
<evidence type="ECO:0000313" key="10">
    <source>
        <dbReference type="Proteomes" id="UP000237846"/>
    </source>
</evidence>
<keyword evidence="5 7" id="KW-1133">Transmembrane helix</keyword>
<evidence type="ECO:0000256" key="4">
    <source>
        <dbReference type="ARBA" id="ARBA00022692"/>
    </source>
</evidence>
<keyword evidence="10" id="KW-1185">Reference proteome</keyword>
<dbReference type="EMBL" id="PVZC01000003">
    <property type="protein sequence ID" value="PRX99635.1"/>
    <property type="molecule type" value="Genomic_DNA"/>
</dbReference>
<dbReference type="Gene3D" id="1.10.3720.10">
    <property type="entry name" value="MetI-like"/>
    <property type="match status" value="1"/>
</dbReference>
<dbReference type="Proteomes" id="UP000237846">
    <property type="component" value="Unassembled WGS sequence"/>
</dbReference>
<gene>
    <name evidence="9" type="ORF">CLV72_103239</name>
</gene>
<feature type="transmembrane region" description="Helical" evidence="7">
    <location>
        <begin position="95"/>
        <end position="115"/>
    </location>
</feature>
<dbReference type="GO" id="GO:0055085">
    <property type="term" value="P:transmembrane transport"/>
    <property type="evidence" value="ECO:0007669"/>
    <property type="project" value="InterPro"/>
</dbReference>
<comment type="similarity">
    <text evidence="7">Belongs to the binding-protein-dependent transport system permease family.</text>
</comment>
<evidence type="ECO:0000259" key="8">
    <source>
        <dbReference type="PROSITE" id="PS50928"/>
    </source>
</evidence>
<sequence length="265" mass="28926">MTSQRERALTYTILIAFAVFALYPMFTMLGTALEPGSDAPGGLGNFAVAWEQGRFGSYLRSSLIVSVVTVAIATVLSILSGYAFGTMRFPGSTALFYLILIGIMVPTEAVVVPLYYDFRDLGLTDTYAALILPQLAQSVAFGTFWMRTYFLTSSRGVAEAARIDGTGHWGTLWRVLVPMGRPAIITLVVLTFMWTWNEFMIPLVMVTSESLRTAPLGLAFFDGQYVSATSLLAAGAVIVALPVVVLYLFLQRHFIQGIIEGSTKE</sequence>
<feature type="domain" description="ABC transmembrane type-1" evidence="8">
    <location>
        <begin position="59"/>
        <end position="250"/>
    </location>
</feature>
<dbReference type="Pfam" id="PF00528">
    <property type="entry name" value="BPD_transp_1"/>
    <property type="match status" value="1"/>
</dbReference>
<feature type="transmembrane region" description="Helical" evidence="7">
    <location>
        <begin position="12"/>
        <end position="33"/>
    </location>
</feature>
<comment type="subcellular location">
    <subcellularLocation>
        <location evidence="1 7">Cell membrane</location>
        <topology evidence="1 7">Multi-pass membrane protein</topology>
    </subcellularLocation>
</comment>